<gene>
    <name evidence="3" type="ORF">GGQ92_000697</name>
</gene>
<feature type="compositionally biased region" description="Basic and acidic residues" evidence="1">
    <location>
        <begin position="125"/>
        <end position="144"/>
    </location>
</feature>
<dbReference type="Pfam" id="PF01476">
    <property type="entry name" value="LysM"/>
    <property type="match status" value="1"/>
</dbReference>
<feature type="compositionally biased region" description="Low complexity" evidence="1">
    <location>
        <begin position="202"/>
        <end position="224"/>
    </location>
</feature>
<dbReference type="EMBL" id="JACHON010000001">
    <property type="protein sequence ID" value="MBB6511930.1"/>
    <property type="molecule type" value="Genomic_DNA"/>
</dbReference>
<comment type="caution">
    <text evidence="3">The sequence shown here is derived from an EMBL/GenBank/DDBJ whole genome shotgun (WGS) entry which is preliminary data.</text>
</comment>
<dbReference type="PROSITE" id="PS51782">
    <property type="entry name" value="LYSM"/>
    <property type="match status" value="1"/>
</dbReference>
<feature type="compositionally biased region" description="Low complexity" evidence="1">
    <location>
        <begin position="51"/>
        <end position="82"/>
    </location>
</feature>
<accession>A0A841RD87</accession>
<evidence type="ECO:0000256" key="1">
    <source>
        <dbReference type="SAM" id="MobiDB-lite"/>
    </source>
</evidence>
<name>A0A841RD87_9BACI</name>
<feature type="domain" description="LysM" evidence="2">
    <location>
        <begin position="2"/>
        <end position="47"/>
    </location>
</feature>
<proteinExistence type="predicted"/>
<feature type="compositionally biased region" description="Polar residues" evidence="1">
    <location>
        <begin position="184"/>
        <end position="201"/>
    </location>
</feature>
<dbReference type="SUPFAM" id="SSF54106">
    <property type="entry name" value="LysM domain"/>
    <property type="match status" value="1"/>
</dbReference>
<dbReference type="Proteomes" id="UP000572212">
    <property type="component" value="Unassembled WGS sequence"/>
</dbReference>
<dbReference type="GO" id="GO:0008932">
    <property type="term" value="F:lytic endotransglycosylase activity"/>
    <property type="evidence" value="ECO:0007669"/>
    <property type="project" value="TreeGrafter"/>
</dbReference>
<evidence type="ECO:0000259" key="2">
    <source>
        <dbReference type="PROSITE" id="PS51782"/>
    </source>
</evidence>
<dbReference type="SMART" id="SM00257">
    <property type="entry name" value="LysM"/>
    <property type="match status" value="1"/>
</dbReference>
<dbReference type="NCBIfam" id="TIGR02899">
    <property type="entry name" value="spore_safA"/>
    <property type="match status" value="1"/>
</dbReference>
<dbReference type="CDD" id="cd00118">
    <property type="entry name" value="LysM"/>
    <property type="match status" value="1"/>
</dbReference>
<feature type="compositionally biased region" description="Basic and acidic residues" evidence="1">
    <location>
        <begin position="83"/>
        <end position="108"/>
    </location>
</feature>
<reference evidence="3 4" key="1">
    <citation type="submission" date="2020-08" db="EMBL/GenBank/DDBJ databases">
        <title>Genomic Encyclopedia of Type Strains, Phase IV (KMG-IV): sequencing the most valuable type-strain genomes for metagenomic binning, comparative biology and taxonomic classification.</title>
        <authorList>
            <person name="Goeker M."/>
        </authorList>
    </citation>
    <scope>NUCLEOTIDE SEQUENCE [LARGE SCALE GENOMIC DNA]</scope>
    <source>
        <strain evidence="3 4">DSM 11805</strain>
    </source>
</reference>
<evidence type="ECO:0000313" key="3">
    <source>
        <dbReference type="EMBL" id="MBB6511930.1"/>
    </source>
</evidence>
<dbReference type="RefSeq" id="WP_184244586.1">
    <property type="nucleotide sequence ID" value="NZ_BAAACU010000022.1"/>
</dbReference>
<dbReference type="InterPro" id="IPR018392">
    <property type="entry name" value="LysM"/>
</dbReference>
<dbReference type="PANTHER" id="PTHR33734:SF34">
    <property type="entry name" value="SPOIVD-ASSOCIATED FACTOR A"/>
    <property type="match status" value="1"/>
</dbReference>
<dbReference type="PANTHER" id="PTHR33734">
    <property type="entry name" value="LYSM DOMAIN-CONTAINING GPI-ANCHORED PROTEIN 2"/>
    <property type="match status" value="1"/>
</dbReference>
<organism evidence="3 4">
    <name type="scientific">Gracilibacillus halotolerans</name>
    <dbReference type="NCBI Taxonomy" id="74386"/>
    <lineage>
        <taxon>Bacteria</taxon>
        <taxon>Bacillati</taxon>
        <taxon>Bacillota</taxon>
        <taxon>Bacilli</taxon>
        <taxon>Bacillales</taxon>
        <taxon>Bacillaceae</taxon>
        <taxon>Gracilibacillus</taxon>
    </lineage>
</organism>
<protein>
    <submittedName>
        <fullName evidence="3">Morphogenetic protein associated with SpoVID</fullName>
    </submittedName>
</protein>
<sequence>MKIHVVQDNETLWTISQKYGVSLDAIIAANTQIANPDMIMPGMKIRIPGDSSSKQHQQQQQQSLPKKQQQVQQQQIQQPQPSQKDKKQWLPNIKEDDDKKWESLKKEMPSLPLTFHTKEPIIPPKEPKFPPKEQKLPPKDKTYEMEALWQQQDTYLKPAPSMKQPKEPKTFKTDNLPSTPTPQTPSYNLPATPTPSYSQSVTETPKPTSQTSPTSYQPSQAQPQLAMQQPHVHQPIYQSDGCGPQGNNQVMWPQHQQTPNMHYPGCPPNPYDYMSQNLSPYGHGGWNPNMMTGLQQPTQSFGSPSANPGQMMPMQGYGSMNPMASPYSMNQPYYQQPYSSAPNLNDCGCGSRDEQ</sequence>
<dbReference type="Gene3D" id="3.10.350.10">
    <property type="entry name" value="LysM domain"/>
    <property type="match status" value="1"/>
</dbReference>
<dbReference type="AlphaFoldDB" id="A0A841RD87"/>
<evidence type="ECO:0000313" key="4">
    <source>
        <dbReference type="Proteomes" id="UP000572212"/>
    </source>
</evidence>
<feature type="region of interest" description="Disordered" evidence="1">
    <location>
        <begin position="41"/>
        <end position="232"/>
    </location>
</feature>
<dbReference type="InterPro" id="IPR014248">
    <property type="entry name" value="Spore_coat_assembly_SafA"/>
</dbReference>
<keyword evidence="4" id="KW-1185">Reference proteome</keyword>
<dbReference type="InterPro" id="IPR036779">
    <property type="entry name" value="LysM_dom_sf"/>
</dbReference>